<name>A0A1R2CHX5_9CILI</name>
<accession>A0A1R2CHX5</accession>
<comment type="caution">
    <text evidence="1">The sequence shown here is derived from an EMBL/GenBank/DDBJ whole genome shotgun (WGS) entry which is preliminary data.</text>
</comment>
<protein>
    <submittedName>
        <fullName evidence="1">Uncharacterized protein</fullName>
    </submittedName>
</protein>
<keyword evidence="2" id="KW-1185">Reference proteome</keyword>
<dbReference type="AlphaFoldDB" id="A0A1R2CHX5"/>
<reference evidence="1 2" key="1">
    <citation type="submission" date="2016-11" db="EMBL/GenBank/DDBJ databases">
        <title>The macronuclear genome of Stentor coeruleus: a giant cell with tiny introns.</title>
        <authorList>
            <person name="Slabodnick M."/>
            <person name="Ruby J.G."/>
            <person name="Reiff S.B."/>
            <person name="Swart E.C."/>
            <person name="Gosai S."/>
            <person name="Prabakaran S."/>
            <person name="Witkowska E."/>
            <person name="Larue G.E."/>
            <person name="Fisher S."/>
            <person name="Freeman R.M."/>
            <person name="Gunawardena J."/>
            <person name="Chu W."/>
            <person name="Stover N.A."/>
            <person name="Gregory B.D."/>
            <person name="Nowacki M."/>
            <person name="Derisi J."/>
            <person name="Roy S.W."/>
            <person name="Marshall W.F."/>
            <person name="Sood P."/>
        </authorList>
    </citation>
    <scope>NUCLEOTIDE SEQUENCE [LARGE SCALE GENOMIC DNA]</scope>
    <source>
        <strain evidence="1">WM001</strain>
    </source>
</reference>
<dbReference type="InterPro" id="IPR032675">
    <property type="entry name" value="LRR_dom_sf"/>
</dbReference>
<dbReference type="Proteomes" id="UP000187209">
    <property type="component" value="Unassembled WGS sequence"/>
</dbReference>
<gene>
    <name evidence="1" type="ORF">SteCoe_9339</name>
</gene>
<dbReference type="SUPFAM" id="SSF52047">
    <property type="entry name" value="RNI-like"/>
    <property type="match status" value="1"/>
</dbReference>
<proteinExistence type="predicted"/>
<evidence type="ECO:0000313" key="2">
    <source>
        <dbReference type="Proteomes" id="UP000187209"/>
    </source>
</evidence>
<dbReference type="EMBL" id="MPUH01000145">
    <property type="protein sequence ID" value="OMJ88644.1"/>
    <property type="molecule type" value="Genomic_DNA"/>
</dbReference>
<sequence length="1010" mass="118716">MDIPMKRMKSKNLLNPPTIKLQKFDREFVKSPIIGKNLWVKILSYLDYRTYNVTIPVIITFFRSLVNKETSSENFVSFAIQFKADHNQNKPNFVNKKEFAKNILNRNLLKRLYLIFINLDGYTPDYIHYIKIHSSVLFKTVKYMHLKIDSLGHLNPKKFFSFFTSIKSLKFDLKSNSDDLLLIFDLFFPKNFVSSNYFKDISAENTYIPNNLKRLWISTNLEKSREIDLFEILSLTKKTQLREIVIKDCKRKHNLNFKALGSFCCSDRLVKLKLPVFCLTNNKVILEFCLYIGNTSVLKSLTVCTILLEFTDAITSEFIRNRSLTKLHFIGIEATIKDSLCIINSISSMNVINFSLASREFHAEKLCKEYIKAIDQMLLSSKIIKLDINIENCSFKWIKSLAEVIVSHAQYHNLEWFIKHNLKFCLQNRLEMPSVSNSHNYSTNLAYEVFKQIIYRIKNMLGFPANAEDFRFRLQEMIKSHKSSMDKSKSSIQVYYYSLLSIKYPDLDYLNLKSIELNSESIYFLEVLKDFSNLKTLKLCITDFFNPKDLLYCLAYFNAKLENLILDFNNNRCWRESCTKMIGKLNHLRKLHLIGANIVNSDSYISSVIQNLQVLKLSYLQLNEETFPYLLSGLQENQCIINIKLNKIVVQNYDECIAMQELLEILKEKSKFIKISIRFNNLNPSLIIQTRDIYMDFIQAIDLIVLNNKKLTEFNVLIPVYYKFLTEYSFHIYEIIKTYKNLEIINTFKIKNMFEDNFSNIPEELTPSERSECNSLPDTSRFVCIMPIVISQIFVDFDRNFVAENYFSQELTINKLDFSHPYVNPLLNMLVFSMIRIFEDLQVFVLGNILFDSTITCVLSWNIALLPNLRKIELKGLKVNFEEIQWVFSARKLKSLKLYDVIFFKKDNELDFRALLQSAEIEKLCLRNVIYNNYRKDALFTMISNKCKTCRFDIENQSMIFDIFSGCKVIKLKYACYCVKCANIAYAKIKEFPMLKEFSLKIITESCYNH</sequence>
<dbReference type="Gene3D" id="3.80.10.10">
    <property type="entry name" value="Ribonuclease Inhibitor"/>
    <property type="match status" value="1"/>
</dbReference>
<evidence type="ECO:0000313" key="1">
    <source>
        <dbReference type="EMBL" id="OMJ88644.1"/>
    </source>
</evidence>
<organism evidence="1 2">
    <name type="scientific">Stentor coeruleus</name>
    <dbReference type="NCBI Taxonomy" id="5963"/>
    <lineage>
        <taxon>Eukaryota</taxon>
        <taxon>Sar</taxon>
        <taxon>Alveolata</taxon>
        <taxon>Ciliophora</taxon>
        <taxon>Postciliodesmatophora</taxon>
        <taxon>Heterotrichea</taxon>
        <taxon>Heterotrichida</taxon>
        <taxon>Stentoridae</taxon>
        <taxon>Stentor</taxon>
    </lineage>
</organism>